<gene>
    <name evidence="4" type="ordered locus">Sden_3687</name>
</gene>
<dbReference type="EMBL" id="CP000302">
    <property type="protein sequence ID" value="ABE56960.1"/>
    <property type="molecule type" value="Genomic_DNA"/>
</dbReference>
<evidence type="ECO:0000256" key="1">
    <source>
        <dbReference type="ARBA" id="ARBA00022737"/>
    </source>
</evidence>
<dbReference type="Proteomes" id="UP000001982">
    <property type="component" value="Chromosome"/>
</dbReference>
<dbReference type="Pfam" id="PF14559">
    <property type="entry name" value="TPR_19"/>
    <property type="match status" value="1"/>
</dbReference>
<dbReference type="AlphaFoldDB" id="Q12HW6"/>
<dbReference type="InterPro" id="IPR019734">
    <property type="entry name" value="TPR_rpt"/>
</dbReference>
<accession>Q12HW6</accession>
<sequence length="381" mass="42814">MDISRKIEQLEFFLEQDKNNLNLMLDLIYLSLDTGSIDIAENYLYKAQKLDPESSQLIYLSGLISCQRKNFEQGLITFNSLLSAGVRSASILYQAAYCNIQLGNPETALERLIHASELSPETETLYLLARTQYQLKNFELAVSTLTALADRDPKYAPAHSLLSQIYMDIEQWADAQASAAKALALDPNNVTANITIGFITLNSNQYDQAARHFSQALNVNDESCRTHLGLAIIDVFQQRYVEAEQHLLKALSLQNDLLPGINLLGWLYLLTDRFALARDVFDRGVEVDRSYAEMYGGIAIVDILEKDETAARKNVAVALRLDKMSYAGNFAKILLLQNAQRLSQAEKVWKNLISSPIDETGKTLEQAVIEQIRAYLKVTLH</sequence>
<dbReference type="PROSITE" id="PS50005">
    <property type="entry name" value="TPR"/>
    <property type="match status" value="2"/>
</dbReference>
<feature type="repeat" description="TPR" evidence="3">
    <location>
        <begin position="190"/>
        <end position="223"/>
    </location>
</feature>
<evidence type="ECO:0000256" key="3">
    <source>
        <dbReference type="PROSITE-ProRule" id="PRU00339"/>
    </source>
</evidence>
<dbReference type="SUPFAM" id="SSF48452">
    <property type="entry name" value="TPR-like"/>
    <property type="match status" value="1"/>
</dbReference>
<evidence type="ECO:0000313" key="5">
    <source>
        <dbReference type="Proteomes" id="UP000001982"/>
    </source>
</evidence>
<evidence type="ECO:0000313" key="4">
    <source>
        <dbReference type="EMBL" id="ABE56960.1"/>
    </source>
</evidence>
<dbReference type="HOGENOM" id="CLU_061380_0_0_6"/>
<dbReference type="STRING" id="318161.Sden_3687"/>
<keyword evidence="2 3" id="KW-0802">TPR repeat</keyword>
<organism evidence="4 5">
    <name type="scientific">Shewanella denitrificans (strain OS217 / ATCC BAA-1090 / DSM 15013)</name>
    <dbReference type="NCBI Taxonomy" id="318161"/>
    <lineage>
        <taxon>Bacteria</taxon>
        <taxon>Pseudomonadati</taxon>
        <taxon>Pseudomonadota</taxon>
        <taxon>Gammaproteobacteria</taxon>
        <taxon>Alteromonadales</taxon>
        <taxon>Shewanellaceae</taxon>
        <taxon>Shewanella</taxon>
    </lineage>
</organism>
<dbReference type="Gene3D" id="1.25.40.10">
    <property type="entry name" value="Tetratricopeptide repeat domain"/>
    <property type="match status" value="1"/>
</dbReference>
<dbReference type="PANTHER" id="PTHR44186:SF1">
    <property type="entry name" value="BARDET-BIEDL SYNDROME 4 PROTEIN"/>
    <property type="match status" value="1"/>
</dbReference>
<protein>
    <submittedName>
        <fullName evidence="4">Tetratricopeptide TPR_2</fullName>
    </submittedName>
</protein>
<dbReference type="SMART" id="SM00028">
    <property type="entry name" value="TPR"/>
    <property type="match status" value="7"/>
</dbReference>
<keyword evidence="5" id="KW-1185">Reference proteome</keyword>
<dbReference type="InterPro" id="IPR011990">
    <property type="entry name" value="TPR-like_helical_dom_sf"/>
</dbReference>
<dbReference type="OrthoDB" id="5574348at2"/>
<dbReference type="PANTHER" id="PTHR44186">
    <property type="match status" value="1"/>
</dbReference>
<keyword evidence="1" id="KW-0677">Repeat</keyword>
<dbReference type="eggNOG" id="COG0457">
    <property type="taxonomic scope" value="Bacteria"/>
</dbReference>
<name>Q12HW6_SHEDO</name>
<dbReference type="RefSeq" id="WP_011498098.1">
    <property type="nucleotide sequence ID" value="NC_007954.1"/>
</dbReference>
<proteinExistence type="predicted"/>
<dbReference type="KEGG" id="sdn:Sden_3687"/>
<reference evidence="4 5" key="1">
    <citation type="submission" date="2006-03" db="EMBL/GenBank/DDBJ databases">
        <title>Complete sequence of Shewanella denitrificans OS217.</title>
        <authorList>
            <consortium name="US DOE Joint Genome Institute"/>
            <person name="Copeland A."/>
            <person name="Lucas S."/>
            <person name="Lapidus A."/>
            <person name="Barry K."/>
            <person name="Detter J.C."/>
            <person name="Glavina del Rio T."/>
            <person name="Hammon N."/>
            <person name="Israni S."/>
            <person name="Dalin E."/>
            <person name="Tice H."/>
            <person name="Pitluck S."/>
            <person name="Brettin T."/>
            <person name="Bruce D."/>
            <person name="Han C."/>
            <person name="Tapia R."/>
            <person name="Gilna P."/>
            <person name="Kiss H."/>
            <person name="Schmutz J."/>
            <person name="Larimer F."/>
            <person name="Land M."/>
            <person name="Hauser L."/>
            <person name="Kyrpides N."/>
            <person name="Lykidis A."/>
            <person name="Richardson P."/>
        </authorList>
    </citation>
    <scope>NUCLEOTIDE SEQUENCE [LARGE SCALE GENOMIC DNA]</scope>
    <source>
        <strain evidence="5">OS217 / ATCC BAA-1090 / DSM 15013</strain>
    </source>
</reference>
<feature type="repeat" description="TPR" evidence="3">
    <location>
        <begin position="156"/>
        <end position="189"/>
    </location>
</feature>
<evidence type="ECO:0000256" key="2">
    <source>
        <dbReference type="ARBA" id="ARBA00022803"/>
    </source>
</evidence>